<protein>
    <recommendedName>
        <fullName evidence="4">Transmembrane protein</fullName>
    </recommendedName>
</protein>
<name>A0A9W9YY19_9CNID</name>
<evidence type="ECO:0008006" key="4">
    <source>
        <dbReference type="Google" id="ProtNLM"/>
    </source>
</evidence>
<reference evidence="2" key="1">
    <citation type="submission" date="2023-01" db="EMBL/GenBank/DDBJ databases">
        <title>Genome assembly of the deep-sea coral Lophelia pertusa.</title>
        <authorList>
            <person name="Herrera S."/>
            <person name="Cordes E."/>
        </authorList>
    </citation>
    <scope>NUCLEOTIDE SEQUENCE</scope>
    <source>
        <strain evidence="2">USNM1676648</strain>
        <tissue evidence="2">Polyp</tissue>
    </source>
</reference>
<keyword evidence="1" id="KW-0812">Transmembrane</keyword>
<keyword evidence="1" id="KW-1133">Transmembrane helix</keyword>
<accession>A0A9W9YY19</accession>
<dbReference type="AlphaFoldDB" id="A0A9W9YY19"/>
<dbReference type="EMBL" id="MU826855">
    <property type="protein sequence ID" value="KAJ7370834.1"/>
    <property type="molecule type" value="Genomic_DNA"/>
</dbReference>
<organism evidence="2 3">
    <name type="scientific">Desmophyllum pertusum</name>
    <dbReference type="NCBI Taxonomy" id="174260"/>
    <lineage>
        <taxon>Eukaryota</taxon>
        <taxon>Metazoa</taxon>
        <taxon>Cnidaria</taxon>
        <taxon>Anthozoa</taxon>
        <taxon>Hexacorallia</taxon>
        <taxon>Scleractinia</taxon>
        <taxon>Caryophylliina</taxon>
        <taxon>Caryophylliidae</taxon>
        <taxon>Desmophyllum</taxon>
    </lineage>
</organism>
<gene>
    <name evidence="2" type="ORF">OS493_029378</name>
</gene>
<evidence type="ECO:0000313" key="2">
    <source>
        <dbReference type="EMBL" id="KAJ7370834.1"/>
    </source>
</evidence>
<sequence>MKVYGSGFFYTSGAIESRDMYPGGYPHRLSKLHFPPPLSSITTRDPFCKCAASLLCFAVFACFYSVKRRNLASIYSDATLKPALSMLSTKTSDERKVDTINDDWTKTEFAPFTARNSERLRRRVLINDEPARQQELMNQYWIRLKNAVYNSWTWRHPKICMLRVFGVTLLYFIGKFWIIWQRGVLAGLDAKWQREKEEDIRLRQERLARRPVPERRPKNRQNRRRRP</sequence>
<keyword evidence="1" id="KW-0472">Membrane</keyword>
<feature type="transmembrane region" description="Helical" evidence="1">
    <location>
        <begin position="160"/>
        <end position="180"/>
    </location>
</feature>
<evidence type="ECO:0000313" key="3">
    <source>
        <dbReference type="Proteomes" id="UP001163046"/>
    </source>
</evidence>
<keyword evidence="3" id="KW-1185">Reference proteome</keyword>
<dbReference type="Proteomes" id="UP001163046">
    <property type="component" value="Unassembled WGS sequence"/>
</dbReference>
<evidence type="ECO:0000256" key="1">
    <source>
        <dbReference type="SAM" id="Phobius"/>
    </source>
</evidence>
<proteinExistence type="predicted"/>
<comment type="caution">
    <text evidence="2">The sequence shown here is derived from an EMBL/GenBank/DDBJ whole genome shotgun (WGS) entry which is preliminary data.</text>
</comment>